<dbReference type="AlphaFoldDB" id="A0A8T1RCM4"/>
<protein>
    <submittedName>
        <fullName evidence="1">Uncharacterized protein</fullName>
    </submittedName>
</protein>
<dbReference type="EMBL" id="CM031810">
    <property type="protein sequence ID" value="KAG6664788.1"/>
    <property type="molecule type" value="Genomic_DNA"/>
</dbReference>
<gene>
    <name evidence="1" type="ORF">CIPAW_02G117600</name>
</gene>
<comment type="caution">
    <text evidence="1">The sequence shown here is derived from an EMBL/GenBank/DDBJ whole genome shotgun (WGS) entry which is preliminary data.</text>
</comment>
<dbReference type="Proteomes" id="UP000811609">
    <property type="component" value="Chromosome 2"/>
</dbReference>
<sequence length="101" mass="11583">MYKIRLHCAKLQGPNSWLIATFLPCLGSETRNNDQTELPVHISILKLYAHSINRCRITQTYDHNLHTVKENHKFSSLPCSPTKMYHVGSILAFSPSYGKNR</sequence>
<name>A0A8T1RCM4_CARIL</name>
<evidence type="ECO:0000313" key="1">
    <source>
        <dbReference type="EMBL" id="KAG6664788.1"/>
    </source>
</evidence>
<organism evidence="1 2">
    <name type="scientific">Carya illinoinensis</name>
    <name type="common">Pecan</name>
    <dbReference type="NCBI Taxonomy" id="32201"/>
    <lineage>
        <taxon>Eukaryota</taxon>
        <taxon>Viridiplantae</taxon>
        <taxon>Streptophyta</taxon>
        <taxon>Embryophyta</taxon>
        <taxon>Tracheophyta</taxon>
        <taxon>Spermatophyta</taxon>
        <taxon>Magnoliopsida</taxon>
        <taxon>eudicotyledons</taxon>
        <taxon>Gunneridae</taxon>
        <taxon>Pentapetalae</taxon>
        <taxon>rosids</taxon>
        <taxon>fabids</taxon>
        <taxon>Fagales</taxon>
        <taxon>Juglandaceae</taxon>
        <taxon>Carya</taxon>
    </lineage>
</organism>
<reference evidence="1" key="1">
    <citation type="submission" date="2020-12" db="EMBL/GenBank/DDBJ databases">
        <title>WGS assembly of Carya illinoinensis cv. Pawnee.</title>
        <authorList>
            <person name="Platts A."/>
            <person name="Shu S."/>
            <person name="Wright S."/>
            <person name="Barry K."/>
            <person name="Edger P."/>
            <person name="Pires J.C."/>
            <person name="Schmutz J."/>
        </authorList>
    </citation>
    <scope>NUCLEOTIDE SEQUENCE</scope>
    <source>
        <tissue evidence="1">Leaf</tissue>
    </source>
</reference>
<accession>A0A8T1RCM4</accession>
<proteinExistence type="predicted"/>
<keyword evidence="2" id="KW-1185">Reference proteome</keyword>
<evidence type="ECO:0000313" key="2">
    <source>
        <dbReference type="Proteomes" id="UP000811609"/>
    </source>
</evidence>